<dbReference type="GO" id="GO:0003677">
    <property type="term" value="F:DNA binding"/>
    <property type="evidence" value="ECO:0007669"/>
    <property type="project" value="InterPro"/>
</dbReference>
<dbReference type="SUPFAM" id="SSF47413">
    <property type="entry name" value="lambda repressor-like DNA-binding domains"/>
    <property type="match status" value="1"/>
</dbReference>
<evidence type="ECO:0000313" key="3">
    <source>
        <dbReference type="Proteomes" id="UP000196694"/>
    </source>
</evidence>
<dbReference type="InterPro" id="IPR001387">
    <property type="entry name" value="Cro/C1-type_HTH"/>
</dbReference>
<dbReference type="EMBL" id="NCQP01000007">
    <property type="protein sequence ID" value="OWJ54164.1"/>
    <property type="molecule type" value="Genomic_DNA"/>
</dbReference>
<dbReference type="PANTHER" id="PTHR40730:SF4">
    <property type="entry name" value="TRANSCRIPTIONAL REGULATOR"/>
    <property type="match status" value="1"/>
</dbReference>
<evidence type="ECO:0000313" key="2">
    <source>
        <dbReference type="EMBL" id="OWJ54164.1"/>
    </source>
</evidence>
<dbReference type="InterPro" id="IPR019293">
    <property type="entry name" value="ThiN"/>
</dbReference>
<dbReference type="Proteomes" id="UP000196694">
    <property type="component" value="Unassembled WGS sequence"/>
</dbReference>
<dbReference type="AlphaFoldDB" id="A0A211YML8"/>
<dbReference type="InterPro" id="IPR010982">
    <property type="entry name" value="Lambda_DNA-bd_dom_sf"/>
</dbReference>
<dbReference type="PROSITE" id="PS50943">
    <property type="entry name" value="HTH_CROC1"/>
    <property type="match status" value="1"/>
</dbReference>
<evidence type="ECO:0000259" key="1">
    <source>
        <dbReference type="PROSITE" id="PS50943"/>
    </source>
</evidence>
<sequence>MVPDTPLGAGIEDVLLPHELAARYIVPPLKAIVARILRDKGMGQEKIAKLLGVSQPMVSKYLRKDVEELLKELEEAGTPREEAWAVAEVLASQLLRGDYGSYFSLFTSYVNSLLSRGALCSLHHRVDSRLPPDCSVCTTLFQPGSDPFILEVAEAVETFKGTPGAERLIPNVGSNIVVAKPGASTIAETVGLTGALVRAGGQVVAVGSPAYGGSKHTASILLLVKRRWPDRRAAVVIAYSPGCVKKLKEKGLNVIEVGPHSSPQSLLYDIAESISKVEKPVDAIADLGGHGLEPVIYVFARSATEAVEVAFTCLEDGG</sequence>
<dbReference type="CDD" id="cd00093">
    <property type="entry name" value="HTH_XRE"/>
    <property type="match status" value="1"/>
</dbReference>
<gene>
    <name evidence="2" type="ORF">Pdsh_09980</name>
</gene>
<dbReference type="SUPFAM" id="SSF53639">
    <property type="entry name" value="AraD/HMP-PK domain-like"/>
    <property type="match status" value="1"/>
</dbReference>
<feature type="domain" description="HTH cro/C1-type" evidence="1">
    <location>
        <begin position="33"/>
        <end position="63"/>
    </location>
</feature>
<dbReference type="PANTHER" id="PTHR40730">
    <property type="entry name" value="TRANSCRIPTIONAL REGULATOR PROTEIN-LIKE PROTEIN"/>
    <property type="match status" value="1"/>
</dbReference>
<accession>A0A211YML8</accession>
<organism evidence="2 3">
    <name type="scientific">Pyrodictium delaneyi</name>
    <dbReference type="NCBI Taxonomy" id="1273541"/>
    <lineage>
        <taxon>Archaea</taxon>
        <taxon>Thermoproteota</taxon>
        <taxon>Thermoprotei</taxon>
        <taxon>Desulfurococcales</taxon>
        <taxon>Pyrodictiaceae</taxon>
        <taxon>Pyrodictium</taxon>
    </lineage>
</organism>
<proteinExistence type="predicted"/>
<comment type="caution">
    <text evidence="2">The sequence shown here is derived from an EMBL/GenBank/DDBJ whole genome shotgun (WGS) entry which is preliminary data.</text>
</comment>
<dbReference type="Gene3D" id="1.10.260.40">
    <property type="entry name" value="lambda repressor-like DNA-binding domains"/>
    <property type="match status" value="1"/>
</dbReference>
<dbReference type="Gene3D" id="3.40.225.10">
    <property type="entry name" value="Class II aldolase/adducin N-terminal domain"/>
    <property type="match status" value="1"/>
</dbReference>
<protein>
    <recommendedName>
        <fullName evidence="1">HTH cro/C1-type domain-containing protein</fullName>
    </recommendedName>
</protein>
<name>A0A211YML8_9CREN</name>
<keyword evidence="3" id="KW-1185">Reference proteome</keyword>
<dbReference type="Pfam" id="PF10120">
    <property type="entry name" value="ThiN"/>
    <property type="match status" value="1"/>
</dbReference>
<dbReference type="InterPro" id="IPR036409">
    <property type="entry name" value="Aldolase_II/adducin_N_sf"/>
</dbReference>
<reference evidence="2 3" key="1">
    <citation type="submission" date="2017-05" db="EMBL/GenBank/DDBJ databases">
        <title>The draft genome of the hyperthermophilic archaeon 'Pyrodictium delaneyi strain Hulk', an iron and nitrate reducer, reveals the capacity for sulfate reduction.</title>
        <authorList>
            <person name="Demey L.M."/>
            <person name="Miller C."/>
            <person name="Manzella M."/>
            <person name="Reguera G."/>
            <person name="Kashefi K."/>
        </authorList>
    </citation>
    <scope>NUCLEOTIDE SEQUENCE [LARGE SCALE GENOMIC DNA]</scope>
    <source>
        <strain evidence="2 3">Hulk</strain>
    </source>
</reference>